<protein>
    <submittedName>
        <fullName evidence="3">Uncharacterized protein</fullName>
    </submittedName>
</protein>
<sequence length="360" mass="36282">MPCRAEILALSALLLQVLPAVAHPAAGGIPGWSGSSNGVGNAGNVDISPDDHDYDYGLAYEFTHGPQQGAGDGPDDHCGGGHGGNGGHGGGGQGGNGGDGGYFPTVTVSDCTSAGPTSTVTITIDGDGSGTATITETVSSCTATVTEDNGLTPNTVTVTDTLISSVTECTATSTDITTVTVDGSTTTEVITTAGPTVTSTVTTGGETVTEPGSTSTETVTETSTSIDTTTITNMQVITSTSTVTKTDTLEVTTTVTSDDCSNTGGGGGNTIDYGTCSDPYILYEYGLDGRTEYAYTTRNQADFPFGSSPTIGSVDDLICNRLRSPCNAPQATIDLCYEAEDAVANLSGQEAADVWNAMMT</sequence>
<feature type="region of interest" description="Disordered" evidence="1">
    <location>
        <begin position="64"/>
        <end position="101"/>
    </location>
</feature>
<keyword evidence="2" id="KW-0732">Signal</keyword>
<feature type="compositionally biased region" description="Gly residues" evidence="1">
    <location>
        <begin position="80"/>
        <end position="101"/>
    </location>
</feature>
<feature type="chain" id="PRO_5012050169" evidence="2">
    <location>
        <begin position="23"/>
        <end position="360"/>
    </location>
</feature>
<dbReference type="STRING" id="1316194.A0A1Q5T2R2"/>
<comment type="caution">
    <text evidence="3">The sequence shown here is derived from an EMBL/GenBank/DDBJ whole genome shotgun (WGS) entry which is preliminary data.</text>
</comment>
<dbReference type="Proteomes" id="UP000186955">
    <property type="component" value="Unassembled WGS sequence"/>
</dbReference>
<evidence type="ECO:0000313" key="3">
    <source>
        <dbReference type="EMBL" id="OKO94531.1"/>
    </source>
</evidence>
<reference evidence="3 4" key="1">
    <citation type="submission" date="2016-10" db="EMBL/GenBank/DDBJ databases">
        <title>Genome sequence of the ascomycete fungus Penicillium subrubescens.</title>
        <authorList>
            <person name="De Vries R.P."/>
            <person name="Peng M."/>
            <person name="Dilokpimol A."/>
            <person name="Hilden K."/>
            <person name="Makela M.R."/>
            <person name="Grigoriev I."/>
            <person name="Riley R."/>
            <person name="Granchi Z."/>
        </authorList>
    </citation>
    <scope>NUCLEOTIDE SEQUENCE [LARGE SCALE GENOMIC DNA]</scope>
    <source>
        <strain evidence="3 4">CBS 132785</strain>
    </source>
</reference>
<organism evidence="3 4">
    <name type="scientific">Penicillium subrubescens</name>
    <dbReference type="NCBI Taxonomy" id="1316194"/>
    <lineage>
        <taxon>Eukaryota</taxon>
        <taxon>Fungi</taxon>
        <taxon>Dikarya</taxon>
        <taxon>Ascomycota</taxon>
        <taxon>Pezizomycotina</taxon>
        <taxon>Eurotiomycetes</taxon>
        <taxon>Eurotiomycetidae</taxon>
        <taxon>Eurotiales</taxon>
        <taxon>Aspergillaceae</taxon>
        <taxon>Penicillium</taxon>
    </lineage>
</organism>
<evidence type="ECO:0000256" key="2">
    <source>
        <dbReference type="SAM" id="SignalP"/>
    </source>
</evidence>
<gene>
    <name evidence="3" type="ORF">PENSUB_11798</name>
</gene>
<accession>A0A1Q5T2R2</accession>
<dbReference type="OrthoDB" id="2153847at2759"/>
<evidence type="ECO:0000313" key="4">
    <source>
        <dbReference type="Proteomes" id="UP000186955"/>
    </source>
</evidence>
<dbReference type="AlphaFoldDB" id="A0A1Q5T2R2"/>
<name>A0A1Q5T2R2_9EURO</name>
<evidence type="ECO:0000256" key="1">
    <source>
        <dbReference type="SAM" id="MobiDB-lite"/>
    </source>
</evidence>
<feature type="signal peptide" evidence="2">
    <location>
        <begin position="1"/>
        <end position="22"/>
    </location>
</feature>
<keyword evidence="4" id="KW-1185">Reference proteome</keyword>
<proteinExistence type="predicted"/>
<dbReference type="EMBL" id="MNBE01000719">
    <property type="protein sequence ID" value="OKO94531.1"/>
    <property type="molecule type" value="Genomic_DNA"/>
</dbReference>